<feature type="signal peptide" evidence="1">
    <location>
        <begin position="1"/>
        <end position="27"/>
    </location>
</feature>
<dbReference type="AlphaFoldDB" id="A0A7J6WT73"/>
<dbReference type="EMBL" id="JABWDY010010565">
    <property type="protein sequence ID" value="KAF5200604.1"/>
    <property type="molecule type" value="Genomic_DNA"/>
</dbReference>
<accession>A0A7J6WT73</accession>
<protein>
    <recommendedName>
        <fullName evidence="4">Defensin-like protein</fullName>
    </recommendedName>
</protein>
<dbReference type="Proteomes" id="UP000554482">
    <property type="component" value="Unassembled WGS sequence"/>
</dbReference>
<proteinExistence type="predicted"/>
<keyword evidence="1" id="KW-0732">Signal</keyword>
<sequence>MEKASVKLSFFLVVLLVVASFTVNVAAVESEDEIGVQAAACTRDLDCMRFCREGCEFTNCVRGKCICAC</sequence>
<evidence type="ECO:0008006" key="4">
    <source>
        <dbReference type="Google" id="ProtNLM"/>
    </source>
</evidence>
<name>A0A7J6WT73_THATH</name>
<keyword evidence="3" id="KW-1185">Reference proteome</keyword>
<evidence type="ECO:0000313" key="3">
    <source>
        <dbReference type="Proteomes" id="UP000554482"/>
    </source>
</evidence>
<evidence type="ECO:0000313" key="2">
    <source>
        <dbReference type="EMBL" id="KAF5200604.1"/>
    </source>
</evidence>
<organism evidence="2 3">
    <name type="scientific">Thalictrum thalictroides</name>
    <name type="common">Rue-anemone</name>
    <name type="synonym">Anemone thalictroides</name>
    <dbReference type="NCBI Taxonomy" id="46969"/>
    <lineage>
        <taxon>Eukaryota</taxon>
        <taxon>Viridiplantae</taxon>
        <taxon>Streptophyta</taxon>
        <taxon>Embryophyta</taxon>
        <taxon>Tracheophyta</taxon>
        <taxon>Spermatophyta</taxon>
        <taxon>Magnoliopsida</taxon>
        <taxon>Ranunculales</taxon>
        <taxon>Ranunculaceae</taxon>
        <taxon>Thalictroideae</taxon>
        <taxon>Thalictrum</taxon>
    </lineage>
</organism>
<evidence type="ECO:0000256" key="1">
    <source>
        <dbReference type="SAM" id="SignalP"/>
    </source>
</evidence>
<feature type="chain" id="PRO_5029655719" description="Defensin-like protein" evidence="1">
    <location>
        <begin position="28"/>
        <end position="69"/>
    </location>
</feature>
<reference evidence="2 3" key="1">
    <citation type="submission" date="2020-06" db="EMBL/GenBank/DDBJ databases">
        <title>Transcriptomic and genomic resources for Thalictrum thalictroides and T. hernandezii: Facilitating candidate gene discovery in an emerging model plant lineage.</title>
        <authorList>
            <person name="Arias T."/>
            <person name="Riano-Pachon D.M."/>
            <person name="Di Stilio V.S."/>
        </authorList>
    </citation>
    <scope>NUCLEOTIDE SEQUENCE [LARGE SCALE GENOMIC DNA]</scope>
    <source>
        <strain evidence="3">cv. WT478/WT964</strain>
        <tissue evidence="2">Leaves</tissue>
    </source>
</reference>
<gene>
    <name evidence="2" type="ORF">FRX31_009809</name>
</gene>
<comment type="caution">
    <text evidence="2">The sequence shown here is derived from an EMBL/GenBank/DDBJ whole genome shotgun (WGS) entry which is preliminary data.</text>
</comment>